<comment type="caution">
    <text evidence="4">The sequence shown here is derived from an EMBL/GenBank/DDBJ whole genome shotgun (WGS) entry which is preliminary data.</text>
</comment>
<dbReference type="InterPro" id="IPR035985">
    <property type="entry name" value="Ubiquitin-activating_enz"/>
</dbReference>
<dbReference type="InterPro" id="IPR045886">
    <property type="entry name" value="ThiF/MoeB/HesA"/>
</dbReference>
<dbReference type="InterPro" id="IPR042522">
    <property type="entry name" value="Atg7_N_1"/>
</dbReference>
<dbReference type="EMBL" id="NAJL01000011">
    <property type="protein sequence ID" value="TKA30446.1"/>
    <property type="molecule type" value="Genomic_DNA"/>
</dbReference>
<evidence type="ECO:0000256" key="1">
    <source>
        <dbReference type="SAM" id="MobiDB-lite"/>
    </source>
</evidence>
<dbReference type="GO" id="GO:0000422">
    <property type="term" value="P:autophagy of mitochondrion"/>
    <property type="evidence" value="ECO:0007669"/>
    <property type="project" value="TreeGrafter"/>
</dbReference>
<dbReference type="GO" id="GO:0000045">
    <property type="term" value="P:autophagosome assembly"/>
    <property type="evidence" value="ECO:0007669"/>
    <property type="project" value="TreeGrafter"/>
</dbReference>
<organism evidence="4 5">
    <name type="scientific">Salinomyces thailandicus</name>
    <dbReference type="NCBI Taxonomy" id="706561"/>
    <lineage>
        <taxon>Eukaryota</taxon>
        <taxon>Fungi</taxon>
        <taxon>Dikarya</taxon>
        <taxon>Ascomycota</taxon>
        <taxon>Pezizomycotina</taxon>
        <taxon>Dothideomycetes</taxon>
        <taxon>Dothideomycetidae</taxon>
        <taxon>Mycosphaerellales</taxon>
        <taxon>Teratosphaeriaceae</taxon>
        <taxon>Salinomyces</taxon>
    </lineage>
</organism>
<evidence type="ECO:0000259" key="2">
    <source>
        <dbReference type="Pfam" id="PF00899"/>
    </source>
</evidence>
<dbReference type="AlphaFoldDB" id="A0A4U0U7P3"/>
<keyword evidence="5" id="KW-1185">Reference proteome</keyword>
<dbReference type="PANTHER" id="PTHR10953">
    <property type="entry name" value="UBIQUITIN-ACTIVATING ENZYME E1"/>
    <property type="match status" value="1"/>
</dbReference>
<dbReference type="InterPro" id="IPR000594">
    <property type="entry name" value="ThiF_NAD_FAD-bd"/>
</dbReference>
<dbReference type="Proteomes" id="UP000308549">
    <property type="component" value="Unassembled WGS sequence"/>
</dbReference>
<evidence type="ECO:0008006" key="6">
    <source>
        <dbReference type="Google" id="ProtNLM"/>
    </source>
</evidence>
<proteinExistence type="predicted"/>
<dbReference type="PANTHER" id="PTHR10953:SF3">
    <property type="entry name" value="UBIQUITIN-LIKE MODIFIER-ACTIVATING ENZYME ATG7"/>
    <property type="match status" value="1"/>
</dbReference>
<dbReference type="Pfam" id="PF00899">
    <property type="entry name" value="ThiF"/>
    <property type="match status" value="1"/>
</dbReference>
<gene>
    <name evidence="4" type="ORF">B0A50_02673</name>
</gene>
<dbReference type="GO" id="GO:0000407">
    <property type="term" value="C:phagophore assembly site"/>
    <property type="evidence" value="ECO:0007669"/>
    <property type="project" value="TreeGrafter"/>
</dbReference>
<accession>A0A4U0U7P3</accession>
<feature type="region of interest" description="Disordered" evidence="1">
    <location>
        <begin position="740"/>
        <end position="772"/>
    </location>
</feature>
<dbReference type="GO" id="GO:0032446">
    <property type="term" value="P:protein modification by small protein conjugation"/>
    <property type="evidence" value="ECO:0007669"/>
    <property type="project" value="TreeGrafter"/>
</dbReference>
<evidence type="ECO:0000313" key="5">
    <source>
        <dbReference type="Proteomes" id="UP000308549"/>
    </source>
</evidence>
<dbReference type="GO" id="GO:0034727">
    <property type="term" value="P:piecemeal microautophagy of the nucleus"/>
    <property type="evidence" value="ECO:0007669"/>
    <property type="project" value="TreeGrafter"/>
</dbReference>
<dbReference type="GO" id="GO:0006995">
    <property type="term" value="P:cellular response to nitrogen starvation"/>
    <property type="evidence" value="ECO:0007669"/>
    <property type="project" value="TreeGrafter"/>
</dbReference>
<feature type="domain" description="Ubiquitin-like modifier-activating enzyme Atg7 N-terminal" evidence="3">
    <location>
        <begin position="10"/>
        <end position="452"/>
    </location>
</feature>
<dbReference type="Gene3D" id="3.40.140.100">
    <property type="entry name" value="Ubiquitin-like modifier-activating enzyme ATG7 C-terminal domain"/>
    <property type="match status" value="1"/>
</dbReference>
<sequence>MAGNQTMHPLQYSPWTSDVELAFYSALAKLKIDHDRLDSSARKVLGLYEINHKDTPERSTRMQIHASALTSDEYVSVRRTEQATKKQTNQSLVPLSRSPQGFYRAEGLIRNFNTLEEFRQVDKAAFIERAGRMVWDAINDGTIYSCPSLLCSFSAICYADLKKYKFTYHFAYPCLHSDPQWKLLSPEGKQPEDGVKKLGQRETETLVETVQTWRYSVDTRQHGFFLAKKIRKSVLEAQWRAHDVRAEVEEEKDDDGNMNFAAQKRRKSRSQSLGELGFLWAIGSLASHETGFFDNAEEEDRFVCFADPSTYPSNPGWALRNLLVLVRQRWHLDKVQVLCYRDTHARREHPTSIILDLQSATPVHVGQTAHTQVPQQLSKDIPSLATSTALRPGDVDAVGDLIEQSKLRAPAPAPDPPQEHPPKIPECPKVTGWERNEHNKLISRTVDLAAYMDPAKLADQAVDLNLKLIKWRISPSIDLDTIKHTSCLLLGAGTLGSYVARGLMGWGVRKITFVDNARVSYSNPVRQPLYDFKDCEDGGARKAERAADVLSEIYPGVDANGVHLSVPMAGHAIRNEDEDRVRKDFDRLRNLIENHDATFLLMDSRESRWLPTVMGKSAGKIVINAALGFDTYMVMRHGLQPPPAPAPSARDSSEGTVMVHPEDETDPLKAAASDPIERRRASSEGQEELGCYFCSDVVAPADSQRNATLDQQCTVTRPGAAPLASSLAVELLVSVTQHRLRGRAPAPDPPTTGSANHIQPAPPTDPSLPNAHPLGTVPHQLRGFMSTWQTIQVKGRAYDCCAACSPSILQAFDKGGWSFVKRAITEKGYVEDVSGLAEVQRKAEEAEAEMVEFEEDEDGEGELV</sequence>
<dbReference type="SUPFAM" id="SSF69572">
    <property type="entry name" value="Activating enzymes of the ubiquitin-like proteins"/>
    <property type="match status" value="1"/>
</dbReference>
<dbReference type="Gene3D" id="3.40.140.70">
    <property type="entry name" value="Ubiquitin-like modifier-activating enzyme ATG7 N-terminal domain"/>
    <property type="match status" value="1"/>
</dbReference>
<dbReference type="GO" id="GO:0019778">
    <property type="term" value="F:Atg12 activating enzyme activity"/>
    <property type="evidence" value="ECO:0007669"/>
    <property type="project" value="TreeGrafter"/>
</dbReference>
<dbReference type="GO" id="GO:0019779">
    <property type="term" value="F:Atg8 activating enzyme activity"/>
    <property type="evidence" value="ECO:0007669"/>
    <property type="project" value="TreeGrafter"/>
</dbReference>
<dbReference type="InterPro" id="IPR042523">
    <property type="entry name" value="Atg7_N_2"/>
</dbReference>
<feature type="region of interest" description="Disordered" evidence="1">
    <location>
        <begin position="640"/>
        <end position="683"/>
    </location>
</feature>
<evidence type="ECO:0000259" key="3">
    <source>
        <dbReference type="Pfam" id="PF16420"/>
    </source>
</evidence>
<dbReference type="OrthoDB" id="338614at2759"/>
<dbReference type="Gene3D" id="3.40.50.720">
    <property type="entry name" value="NAD(P)-binding Rossmann-like Domain"/>
    <property type="match status" value="1"/>
</dbReference>
<dbReference type="InterPro" id="IPR032197">
    <property type="entry name" value="Atg7_N"/>
</dbReference>
<feature type="domain" description="THIF-type NAD/FAD binding fold" evidence="2">
    <location>
        <begin position="475"/>
        <end position="738"/>
    </location>
</feature>
<name>A0A4U0U7P3_9PEZI</name>
<evidence type="ECO:0000313" key="4">
    <source>
        <dbReference type="EMBL" id="TKA30446.1"/>
    </source>
</evidence>
<protein>
    <recommendedName>
        <fullName evidence="6">Ubiquitin-like modifier-activating enzyme ATG7</fullName>
    </recommendedName>
</protein>
<dbReference type="Pfam" id="PF16420">
    <property type="entry name" value="ATG7_N"/>
    <property type="match status" value="1"/>
</dbReference>
<reference evidence="4 5" key="1">
    <citation type="submission" date="2017-03" db="EMBL/GenBank/DDBJ databases">
        <title>Genomes of endolithic fungi from Antarctica.</title>
        <authorList>
            <person name="Coleine C."/>
            <person name="Masonjones S."/>
            <person name="Stajich J.E."/>
        </authorList>
    </citation>
    <scope>NUCLEOTIDE SEQUENCE [LARGE SCALE GENOMIC DNA]</scope>
    <source>
        <strain evidence="4 5">CCFEE 6315</strain>
    </source>
</reference>